<reference evidence="1 2" key="1">
    <citation type="submission" date="2023-06" db="EMBL/GenBank/DDBJ databases">
        <title>Pelomonas sp. APW6 16S ribosomal RNA gene genome sequencing and assembly.</title>
        <authorList>
            <person name="Woo H."/>
        </authorList>
    </citation>
    <scope>NUCLEOTIDE SEQUENCE [LARGE SCALE GENOMIC DNA]</scope>
    <source>
        <strain evidence="1 2">APW6</strain>
    </source>
</reference>
<gene>
    <name evidence="1" type="ORF">QRD43_20540</name>
</gene>
<name>A0ABT7LQ00_9BURK</name>
<protein>
    <submittedName>
        <fullName evidence="1">Uncharacterized protein</fullName>
    </submittedName>
</protein>
<dbReference type="RefSeq" id="WP_285984378.1">
    <property type="nucleotide sequence ID" value="NZ_JASVDS010000008.1"/>
</dbReference>
<proteinExistence type="predicted"/>
<accession>A0ABT7LQ00</accession>
<sequence>METSTDNAAVERQVLDLCQAELASLRTTHPDWYVFLDDVDPDICSRTDLVELMNTAPTPGARQYLFGKFTMRIAISLITGRPFD</sequence>
<evidence type="ECO:0000313" key="1">
    <source>
        <dbReference type="EMBL" id="MDL5034302.1"/>
    </source>
</evidence>
<dbReference type="Proteomes" id="UP001238603">
    <property type="component" value="Unassembled WGS sequence"/>
</dbReference>
<evidence type="ECO:0000313" key="2">
    <source>
        <dbReference type="Proteomes" id="UP001238603"/>
    </source>
</evidence>
<keyword evidence="2" id="KW-1185">Reference proteome</keyword>
<organism evidence="1 2">
    <name type="scientific">Roseateles subflavus</name>
    <dbReference type="NCBI Taxonomy" id="3053353"/>
    <lineage>
        <taxon>Bacteria</taxon>
        <taxon>Pseudomonadati</taxon>
        <taxon>Pseudomonadota</taxon>
        <taxon>Betaproteobacteria</taxon>
        <taxon>Burkholderiales</taxon>
        <taxon>Sphaerotilaceae</taxon>
        <taxon>Roseateles</taxon>
    </lineage>
</organism>
<dbReference type="EMBL" id="JASVDS010000008">
    <property type="protein sequence ID" value="MDL5034302.1"/>
    <property type="molecule type" value="Genomic_DNA"/>
</dbReference>
<comment type="caution">
    <text evidence="1">The sequence shown here is derived from an EMBL/GenBank/DDBJ whole genome shotgun (WGS) entry which is preliminary data.</text>
</comment>